<proteinExistence type="predicted"/>
<evidence type="ECO:0000259" key="2">
    <source>
        <dbReference type="Pfam" id="PF21320"/>
    </source>
</evidence>
<dbReference type="SUPFAM" id="SSF46785">
    <property type="entry name" value="Winged helix' DNA-binding domain"/>
    <property type="match status" value="1"/>
</dbReference>
<dbReference type="GO" id="GO:0008168">
    <property type="term" value="F:methyltransferase activity"/>
    <property type="evidence" value="ECO:0007669"/>
    <property type="project" value="UniProtKB-KW"/>
</dbReference>
<accession>A0A845ME38</accession>
<evidence type="ECO:0000259" key="1">
    <source>
        <dbReference type="Pfam" id="PF13847"/>
    </source>
</evidence>
<dbReference type="Proteomes" id="UP000445696">
    <property type="component" value="Unassembled WGS sequence"/>
</dbReference>
<reference evidence="3 4" key="1">
    <citation type="journal article" date="2014" name="Int. J. Syst. Evol. Microbiol.">
        <title>Sneathiella chungangensis sp. nov., isolated from a marine sand, and emended description of the genus Sneathiella.</title>
        <authorList>
            <person name="Siamphan C."/>
            <person name="Kim H."/>
            <person name="Lee J.S."/>
            <person name="Kim W."/>
        </authorList>
    </citation>
    <scope>NUCLEOTIDE SEQUENCE [LARGE SCALE GENOMIC DNA]</scope>
    <source>
        <strain evidence="3 4">KCTC 32476</strain>
    </source>
</reference>
<dbReference type="SUPFAM" id="SSF53335">
    <property type="entry name" value="S-adenosyl-L-methionine-dependent methyltransferases"/>
    <property type="match status" value="1"/>
</dbReference>
<dbReference type="InterPro" id="IPR029063">
    <property type="entry name" value="SAM-dependent_MTases_sf"/>
</dbReference>
<keyword evidence="3" id="KW-0489">Methyltransferase</keyword>
<gene>
    <name evidence="3" type="ORF">GQF03_03180</name>
</gene>
<dbReference type="PANTHER" id="PTHR45128:SF1">
    <property type="entry name" value="S-ADENOSYLMETHIONINE-DEPENDENT METHYLTRANSFERASE RV2258C"/>
    <property type="match status" value="1"/>
</dbReference>
<comment type="caution">
    <text evidence="3">The sequence shown here is derived from an EMBL/GenBank/DDBJ whole genome shotgun (WGS) entry which is preliminary data.</text>
</comment>
<dbReference type="CDD" id="cd02440">
    <property type="entry name" value="AdoMet_MTases"/>
    <property type="match status" value="1"/>
</dbReference>
<sequence length="361" mass="39651">MTLAEQQWPDFDGKEAEEFGEKLGDIINSGAIAFMISVGHKTGLFDSMADAGPLTSAQIAARAGLKERYVREWLAVMVTGGIVLYEPGARLYKLPAAHAASLTRGGALGNFAVYAQFIPMTGAIEDKLIDCFKTGQGMKYEDYPCFHQVMSEDSDQTVVANIFDLVLPLEPGLKDRLDAGIDVLDAGCGRGHALTALAERFPKNRFVGYDLCVDAIEAACDYAADAGVENIRFEARDLTDFDDVARFDLITTFDAVHDQKHPADYLKRLRRALRPGGVHLMQDIGGSAHLENNLEFPMAAFLYTASCAHCMAVSLGQGGDGLGTMWGWETAERMLKEAGYRRVERHMFEEDPMNVWFVSKA</sequence>
<dbReference type="Pfam" id="PF13847">
    <property type="entry name" value="Methyltransf_31"/>
    <property type="match status" value="1"/>
</dbReference>
<dbReference type="EMBL" id="WTVA01000001">
    <property type="protein sequence ID" value="MZR21324.1"/>
    <property type="molecule type" value="Genomic_DNA"/>
</dbReference>
<dbReference type="InterPro" id="IPR036390">
    <property type="entry name" value="WH_DNA-bd_sf"/>
</dbReference>
<dbReference type="InterPro" id="IPR053173">
    <property type="entry name" value="SAM-binding_MTase"/>
</dbReference>
<dbReference type="Gene3D" id="3.40.50.150">
    <property type="entry name" value="Vaccinia Virus protein VP39"/>
    <property type="match status" value="1"/>
</dbReference>
<dbReference type="InterPro" id="IPR048711">
    <property type="entry name" value="WHD_Rv2258c"/>
</dbReference>
<evidence type="ECO:0000313" key="4">
    <source>
        <dbReference type="Proteomes" id="UP000445696"/>
    </source>
</evidence>
<keyword evidence="3" id="KW-0808">Transferase</keyword>
<dbReference type="AlphaFoldDB" id="A0A845ME38"/>
<feature type="domain" description="S-adenosylmethionine-dependent methyltransferase Rv2258c-like winged HTH" evidence="2">
    <location>
        <begin position="30"/>
        <end position="104"/>
    </location>
</feature>
<organism evidence="3 4">
    <name type="scientific">Sneathiella chungangensis</name>
    <dbReference type="NCBI Taxonomy" id="1418234"/>
    <lineage>
        <taxon>Bacteria</taxon>
        <taxon>Pseudomonadati</taxon>
        <taxon>Pseudomonadota</taxon>
        <taxon>Alphaproteobacteria</taxon>
        <taxon>Sneathiellales</taxon>
        <taxon>Sneathiellaceae</taxon>
        <taxon>Sneathiella</taxon>
    </lineage>
</organism>
<feature type="domain" description="Methyltransferase" evidence="1">
    <location>
        <begin position="178"/>
        <end position="338"/>
    </location>
</feature>
<dbReference type="GO" id="GO:0032259">
    <property type="term" value="P:methylation"/>
    <property type="evidence" value="ECO:0007669"/>
    <property type="project" value="UniProtKB-KW"/>
</dbReference>
<protein>
    <submittedName>
        <fullName evidence="3">Methyltransferase domain-containing protein</fullName>
    </submittedName>
</protein>
<evidence type="ECO:0000313" key="3">
    <source>
        <dbReference type="EMBL" id="MZR21324.1"/>
    </source>
</evidence>
<dbReference type="PANTHER" id="PTHR45128">
    <property type="entry name" value="METHYLTRANSFERASE TYPE 11"/>
    <property type="match status" value="1"/>
</dbReference>
<dbReference type="Gene3D" id="1.10.10.10">
    <property type="entry name" value="Winged helix-like DNA-binding domain superfamily/Winged helix DNA-binding domain"/>
    <property type="match status" value="1"/>
</dbReference>
<dbReference type="RefSeq" id="WP_161337724.1">
    <property type="nucleotide sequence ID" value="NZ_JBHSDG010000002.1"/>
</dbReference>
<dbReference type="InterPro" id="IPR036388">
    <property type="entry name" value="WH-like_DNA-bd_sf"/>
</dbReference>
<dbReference type="OrthoDB" id="7856199at2"/>
<name>A0A845ME38_9PROT</name>
<keyword evidence="4" id="KW-1185">Reference proteome</keyword>
<dbReference type="Pfam" id="PF21320">
    <property type="entry name" value="WHD_Rv2258c"/>
    <property type="match status" value="1"/>
</dbReference>
<dbReference type="InterPro" id="IPR025714">
    <property type="entry name" value="Methyltranfer_dom"/>
</dbReference>